<sequence length="259" mass="29725">MRPKNQLGWKSVGLKVILSAVTSEKHGDSATNRCCLRLERYMVRKAVTSHVKWKQGLCVYVESDISKRTTFDIGPEESRSLSSTSSDVEESQTSLTTFGIRPEESRSLSFISSDVEEKFDCSHMDEEERELMNCDDLLEDEDFFHSSSPADETESNTKFPKISRKSRSKISVDHIEPELEGPENNQSAEPKSKKSKRLRKFLSNTFSKIEKKLRTEEKEEKKEEKEEKEKASADSDVGSPPFWVRLVCGRQVRRLHPEL</sequence>
<evidence type="ECO:0000313" key="3">
    <source>
        <dbReference type="Proteomes" id="UP001178508"/>
    </source>
</evidence>
<proteinExistence type="predicted"/>
<evidence type="ECO:0000256" key="1">
    <source>
        <dbReference type="SAM" id="MobiDB-lite"/>
    </source>
</evidence>
<gene>
    <name evidence="2" type="ORF">XNOV1_A034112</name>
</gene>
<accession>A0AAV1H038</accession>
<evidence type="ECO:0000313" key="2">
    <source>
        <dbReference type="EMBL" id="CAJ1078038.1"/>
    </source>
</evidence>
<keyword evidence="3" id="KW-1185">Reference proteome</keyword>
<feature type="region of interest" description="Disordered" evidence="1">
    <location>
        <begin position="143"/>
        <end position="238"/>
    </location>
</feature>
<protein>
    <submittedName>
        <fullName evidence="2">Uncharacterized protein</fullName>
    </submittedName>
</protein>
<dbReference type="Proteomes" id="UP001178508">
    <property type="component" value="Chromosome 17"/>
</dbReference>
<reference evidence="2" key="1">
    <citation type="submission" date="2023-08" db="EMBL/GenBank/DDBJ databases">
        <authorList>
            <person name="Alioto T."/>
            <person name="Alioto T."/>
            <person name="Gomez Garrido J."/>
        </authorList>
    </citation>
    <scope>NUCLEOTIDE SEQUENCE</scope>
</reference>
<feature type="compositionally biased region" description="Low complexity" evidence="1">
    <location>
        <begin position="80"/>
        <end position="94"/>
    </location>
</feature>
<name>A0AAV1H038_XYRNO</name>
<feature type="compositionally biased region" description="Basic and acidic residues" evidence="1">
    <location>
        <begin position="208"/>
        <end position="233"/>
    </location>
</feature>
<feature type="region of interest" description="Disordered" evidence="1">
    <location>
        <begin position="74"/>
        <end position="99"/>
    </location>
</feature>
<dbReference type="EMBL" id="OY660880">
    <property type="protein sequence ID" value="CAJ1078038.1"/>
    <property type="molecule type" value="Genomic_DNA"/>
</dbReference>
<organism evidence="2 3">
    <name type="scientific">Xyrichtys novacula</name>
    <name type="common">Pearly razorfish</name>
    <name type="synonym">Hemipteronotus novacula</name>
    <dbReference type="NCBI Taxonomy" id="13765"/>
    <lineage>
        <taxon>Eukaryota</taxon>
        <taxon>Metazoa</taxon>
        <taxon>Chordata</taxon>
        <taxon>Craniata</taxon>
        <taxon>Vertebrata</taxon>
        <taxon>Euteleostomi</taxon>
        <taxon>Actinopterygii</taxon>
        <taxon>Neopterygii</taxon>
        <taxon>Teleostei</taxon>
        <taxon>Neoteleostei</taxon>
        <taxon>Acanthomorphata</taxon>
        <taxon>Eupercaria</taxon>
        <taxon>Labriformes</taxon>
        <taxon>Labridae</taxon>
        <taxon>Xyrichtys</taxon>
    </lineage>
</organism>
<dbReference type="AlphaFoldDB" id="A0AAV1H038"/>